<dbReference type="AlphaFoldDB" id="A0A1M7J2Q9"/>
<name>A0A1M7J2Q9_9GAMM</name>
<dbReference type="InterPro" id="IPR036928">
    <property type="entry name" value="AS_sf"/>
</dbReference>
<dbReference type="InterPro" id="IPR023631">
    <property type="entry name" value="Amidase_dom"/>
</dbReference>
<dbReference type="STRING" id="44933.SAMN05660971_03083"/>
<protein>
    <submittedName>
        <fullName evidence="3">Amidase</fullName>
    </submittedName>
</protein>
<dbReference type="InterPro" id="IPR000120">
    <property type="entry name" value="Amidase"/>
</dbReference>
<sequence length="516" mass="55772">MVSSSAVNATSVNAGTGNSSTTSAATGSGTTVNLVPELLVWNASHLARAIHAREVSCREVMATYLAHIDAVNPRVNAIVSRVDNDRLMEQATERDRELDAGRSRGWLHGIPQAIKDLSDTCDIPTSLGSPLFAGKTPEADGVMVARMREAGAIFVGKTNAPEFGLGSQTYNTVFGATRNAWDHALCAGGSSGGAAAALAMRMLPVADGSDMMGSLRNPAAYHNILGFRPSFGRVPHGPGPEIFGHQLATEGPMARNVADLAQLLAIQAGPDPRSPLALTQDPGVFRQALPGTESVRGLRIGWLADWDGYLPMEDGVLDVCAGALGIFEQLGATVDAVRPDYTPERLWDCWLTLRQWAVAGSLAEIWEDPERRVGLKPEAQWEIEQGRSRSALDIHRANVSRSAWYAALLKLFERYDVLALPSAQVFAFNVETHWPTEVAGQTMDTYHRWMEVVIPGSLSGCPVISLPAGFDARGRAMGLQLIAPHRRDLDLLRWAAAFEAAEPEWLGREPDWRPNC</sequence>
<dbReference type="RefSeq" id="WP_084541977.1">
    <property type="nucleotide sequence ID" value="NZ_BJXU01000086.1"/>
</dbReference>
<dbReference type="Pfam" id="PF01425">
    <property type="entry name" value="Amidase"/>
    <property type="match status" value="1"/>
</dbReference>
<evidence type="ECO:0000256" key="1">
    <source>
        <dbReference type="SAM" id="MobiDB-lite"/>
    </source>
</evidence>
<feature type="domain" description="Amidase" evidence="2">
    <location>
        <begin position="59"/>
        <end position="492"/>
    </location>
</feature>
<accession>A0A1M7J2Q9</accession>
<dbReference type="PANTHER" id="PTHR11895:SF76">
    <property type="entry name" value="INDOLEACETAMIDE HYDROLASE"/>
    <property type="match status" value="1"/>
</dbReference>
<proteinExistence type="predicted"/>
<dbReference type="Gene3D" id="3.90.1300.10">
    <property type="entry name" value="Amidase signature (AS) domain"/>
    <property type="match status" value="1"/>
</dbReference>
<dbReference type="SUPFAM" id="SSF75304">
    <property type="entry name" value="Amidase signature (AS) enzymes"/>
    <property type="match status" value="1"/>
</dbReference>
<dbReference type="OrthoDB" id="8872210at2"/>
<dbReference type="EMBL" id="FRCA01000008">
    <property type="protein sequence ID" value="SHM47265.1"/>
    <property type="molecule type" value="Genomic_DNA"/>
</dbReference>
<gene>
    <name evidence="3" type="ORF">SAMN05660971_03083</name>
</gene>
<dbReference type="Proteomes" id="UP000184123">
    <property type="component" value="Unassembled WGS sequence"/>
</dbReference>
<dbReference type="NCBIfam" id="NF005686">
    <property type="entry name" value="PRK07486.1"/>
    <property type="match status" value="1"/>
</dbReference>
<reference evidence="3 4" key="1">
    <citation type="submission" date="2016-11" db="EMBL/GenBank/DDBJ databases">
        <authorList>
            <person name="Jaros S."/>
            <person name="Januszkiewicz K."/>
            <person name="Wedrychowicz H."/>
        </authorList>
    </citation>
    <scope>NUCLEOTIDE SEQUENCE [LARGE SCALE GENOMIC DNA]</scope>
    <source>
        <strain evidence="3 4">DSM 4740</strain>
    </source>
</reference>
<evidence type="ECO:0000313" key="4">
    <source>
        <dbReference type="Proteomes" id="UP000184123"/>
    </source>
</evidence>
<evidence type="ECO:0000313" key="3">
    <source>
        <dbReference type="EMBL" id="SHM47265.1"/>
    </source>
</evidence>
<feature type="region of interest" description="Disordered" evidence="1">
    <location>
        <begin position="1"/>
        <end position="28"/>
    </location>
</feature>
<organism evidence="3 4">
    <name type="scientific">Halomonas cupida</name>
    <dbReference type="NCBI Taxonomy" id="44933"/>
    <lineage>
        <taxon>Bacteria</taxon>
        <taxon>Pseudomonadati</taxon>
        <taxon>Pseudomonadota</taxon>
        <taxon>Gammaproteobacteria</taxon>
        <taxon>Oceanospirillales</taxon>
        <taxon>Halomonadaceae</taxon>
        <taxon>Halomonas</taxon>
    </lineage>
</organism>
<evidence type="ECO:0000259" key="2">
    <source>
        <dbReference type="Pfam" id="PF01425"/>
    </source>
</evidence>
<dbReference type="GO" id="GO:0003824">
    <property type="term" value="F:catalytic activity"/>
    <property type="evidence" value="ECO:0007669"/>
    <property type="project" value="InterPro"/>
</dbReference>
<dbReference type="PANTHER" id="PTHR11895">
    <property type="entry name" value="TRANSAMIDASE"/>
    <property type="match status" value="1"/>
</dbReference>